<dbReference type="Proteomes" id="UP000324222">
    <property type="component" value="Unassembled WGS sequence"/>
</dbReference>
<sequence>MKIIFVVLQGLGFTLVWSCLHIYTYLNFFKTINTHC</sequence>
<protein>
    <submittedName>
        <fullName evidence="1">Uncharacterized protein</fullName>
    </submittedName>
</protein>
<accession>A0A5B7IY74</accession>
<dbReference type="EMBL" id="VSRR010073943">
    <property type="protein sequence ID" value="MPC87249.1"/>
    <property type="molecule type" value="Genomic_DNA"/>
</dbReference>
<comment type="caution">
    <text evidence="1">The sequence shown here is derived from an EMBL/GenBank/DDBJ whole genome shotgun (WGS) entry which is preliminary data.</text>
</comment>
<gene>
    <name evidence="1" type="ORF">E2C01_082106</name>
</gene>
<evidence type="ECO:0000313" key="1">
    <source>
        <dbReference type="EMBL" id="MPC87249.1"/>
    </source>
</evidence>
<reference evidence="1 2" key="1">
    <citation type="submission" date="2019-05" db="EMBL/GenBank/DDBJ databases">
        <title>Another draft genome of Portunus trituberculatus and its Hox gene families provides insights of decapod evolution.</title>
        <authorList>
            <person name="Jeong J.-H."/>
            <person name="Song I."/>
            <person name="Kim S."/>
            <person name="Choi T."/>
            <person name="Kim D."/>
            <person name="Ryu S."/>
            <person name="Kim W."/>
        </authorList>
    </citation>
    <scope>NUCLEOTIDE SEQUENCE [LARGE SCALE GENOMIC DNA]</scope>
    <source>
        <tissue evidence="1">Muscle</tissue>
    </source>
</reference>
<name>A0A5B7IY74_PORTR</name>
<organism evidence="1 2">
    <name type="scientific">Portunus trituberculatus</name>
    <name type="common">Swimming crab</name>
    <name type="synonym">Neptunus trituberculatus</name>
    <dbReference type="NCBI Taxonomy" id="210409"/>
    <lineage>
        <taxon>Eukaryota</taxon>
        <taxon>Metazoa</taxon>
        <taxon>Ecdysozoa</taxon>
        <taxon>Arthropoda</taxon>
        <taxon>Crustacea</taxon>
        <taxon>Multicrustacea</taxon>
        <taxon>Malacostraca</taxon>
        <taxon>Eumalacostraca</taxon>
        <taxon>Eucarida</taxon>
        <taxon>Decapoda</taxon>
        <taxon>Pleocyemata</taxon>
        <taxon>Brachyura</taxon>
        <taxon>Eubrachyura</taxon>
        <taxon>Portunoidea</taxon>
        <taxon>Portunidae</taxon>
        <taxon>Portuninae</taxon>
        <taxon>Portunus</taxon>
    </lineage>
</organism>
<evidence type="ECO:0000313" key="2">
    <source>
        <dbReference type="Proteomes" id="UP000324222"/>
    </source>
</evidence>
<proteinExistence type="predicted"/>
<dbReference type="AlphaFoldDB" id="A0A5B7IY74"/>
<keyword evidence="2" id="KW-1185">Reference proteome</keyword>